<evidence type="ECO:0000313" key="1">
    <source>
        <dbReference type="EMBL" id="MCY1077763.1"/>
    </source>
</evidence>
<accession>A0ABT4A7X2</accession>
<keyword evidence="2" id="KW-1185">Reference proteome</keyword>
<dbReference type="RefSeq" id="WP_267536577.1">
    <property type="nucleotide sequence ID" value="NZ_JAPNKA010000001.1"/>
</dbReference>
<sequence length="588" mass="65903">MAPQAQTASSAAQAPATDPAVLEKLEAARNFTFHLLKGIKQIGMYRHNEARFPEFLTRATEALAAYTEKHGPLSLKVEQQNFMLHGEPTFSEDTPLPYKFFRDGIRQLIFRPGLTVAELVTFTLVALSEPERGAEDVLAQLWRAGLEHVEYVVVEGFKMDEVSEAEVEVEVDKVVGYLYSRLKTNSDDYLRFARVSAEDLDSKLEGVEQMRGLVVAGNYASDDLKARLQREITEEESSRLFPKLVSAIFQVIEGGVDDSALLEEVFVQLLDAMLIQDDYGTLNQMVLKLRSLAQREPRGSIGSLLSHFILKMGEEQRVMRLAEMLKTTRPKHPVDITRYLQALDNTTVFSLLNALETIELPENRLLLCDALARFAQENPQPFVQRLESERPQTVRDMVYILEKSNHPDRVKMFGLVMLNKNLAVKLEVMNIIARGRTAEARKLILDAVNDPAAQVRMLAARLLPEFDRDKAYVDLVRLMKDANFEKKSIEERTAIYTALGATGLPGAISMLLQIIAVKPTLLNKKKVMEDKLLAVAGLAGACCIPSYKALQGVVEDKSQPIEVLNAARKAMYQTKKTLFGETSNTEEA</sequence>
<proteinExistence type="predicted"/>
<comment type="caution">
    <text evidence="1">The sequence shown here is derived from an EMBL/GenBank/DDBJ whole genome shotgun (WGS) entry which is preliminary data.</text>
</comment>
<dbReference type="Gene3D" id="1.25.10.10">
    <property type="entry name" value="Leucine-rich Repeat Variant"/>
    <property type="match status" value="1"/>
</dbReference>
<gene>
    <name evidence="1" type="ORF">OV287_25155</name>
</gene>
<name>A0ABT4A7X2_9BACT</name>
<dbReference type="InterPro" id="IPR011989">
    <property type="entry name" value="ARM-like"/>
</dbReference>
<dbReference type="EMBL" id="JAPNKA010000001">
    <property type="protein sequence ID" value="MCY1077763.1"/>
    <property type="molecule type" value="Genomic_DNA"/>
</dbReference>
<protein>
    <submittedName>
        <fullName evidence="1">HEAT repeat domain-containing protein</fullName>
    </submittedName>
</protein>
<organism evidence="1 2">
    <name type="scientific">Archangium lansingense</name>
    <dbReference type="NCBI Taxonomy" id="2995310"/>
    <lineage>
        <taxon>Bacteria</taxon>
        <taxon>Pseudomonadati</taxon>
        <taxon>Myxococcota</taxon>
        <taxon>Myxococcia</taxon>
        <taxon>Myxococcales</taxon>
        <taxon>Cystobacterineae</taxon>
        <taxon>Archangiaceae</taxon>
        <taxon>Archangium</taxon>
    </lineage>
</organism>
<dbReference type="InterPro" id="IPR016024">
    <property type="entry name" value="ARM-type_fold"/>
</dbReference>
<reference evidence="1 2" key="1">
    <citation type="submission" date="2022-11" db="EMBL/GenBank/DDBJ databases">
        <title>Minimal conservation of predation-associated metabolite biosynthetic gene clusters underscores biosynthetic potential of Myxococcota including descriptions for ten novel species: Archangium lansinium sp. nov., Myxococcus landrumus sp. nov., Nannocystis bai.</title>
        <authorList>
            <person name="Ahearne A."/>
            <person name="Stevens C."/>
            <person name="Phillips K."/>
        </authorList>
    </citation>
    <scope>NUCLEOTIDE SEQUENCE [LARGE SCALE GENOMIC DNA]</scope>
    <source>
        <strain evidence="1 2">MIWBW</strain>
    </source>
</reference>
<dbReference type="Proteomes" id="UP001207654">
    <property type="component" value="Unassembled WGS sequence"/>
</dbReference>
<dbReference type="SUPFAM" id="SSF48371">
    <property type="entry name" value="ARM repeat"/>
    <property type="match status" value="1"/>
</dbReference>
<evidence type="ECO:0000313" key="2">
    <source>
        <dbReference type="Proteomes" id="UP001207654"/>
    </source>
</evidence>